<dbReference type="eggNOG" id="COG1519">
    <property type="taxonomic scope" value="Bacteria"/>
</dbReference>
<evidence type="ECO:0000256" key="7">
    <source>
        <dbReference type="ARBA" id="ARBA00049183"/>
    </source>
</evidence>
<keyword evidence="9" id="KW-1003">Cell membrane</keyword>
<dbReference type="PANTHER" id="PTHR42755">
    <property type="entry name" value="3-DEOXY-MANNO-OCTULOSONATE CYTIDYLYLTRANSFERASE"/>
    <property type="match status" value="1"/>
</dbReference>
<evidence type="ECO:0000313" key="11">
    <source>
        <dbReference type="EMBL" id="AGI74064.1"/>
    </source>
</evidence>
<reference evidence="11 12" key="1">
    <citation type="journal article" date="2013" name="PLoS ONE">
        <title>Poles Apart: Arctic and Antarctic Octadecabacter strains Share High Genome Plasticity and a New Type of Xanthorhodopsin.</title>
        <authorList>
            <person name="Vollmers J."/>
            <person name="Voget S."/>
            <person name="Dietrich S."/>
            <person name="Gollnow K."/>
            <person name="Smits M."/>
            <person name="Meyer K."/>
            <person name="Brinkhoff T."/>
            <person name="Simon M."/>
            <person name="Daniel R."/>
        </authorList>
    </citation>
    <scope>NUCLEOTIDE SEQUENCE [LARGE SCALE GENOMIC DNA]</scope>
    <source>
        <strain evidence="11 12">238</strain>
    </source>
</reference>
<evidence type="ECO:0000256" key="4">
    <source>
        <dbReference type="ARBA" id="ARBA00019077"/>
    </source>
</evidence>
<gene>
    <name evidence="11" type="ORF">OA238_c41440</name>
</gene>
<evidence type="ECO:0000259" key="10">
    <source>
        <dbReference type="Pfam" id="PF04413"/>
    </source>
</evidence>
<comment type="pathway">
    <text evidence="2 9">Bacterial outer membrane biogenesis; LPS core biosynthesis.</text>
</comment>
<keyword evidence="11" id="KW-0328">Glycosyltransferase</keyword>
<protein>
    <recommendedName>
        <fullName evidence="4 9">3-deoxy-D-manno-octulosonic acid transferase</fullName>
        <shortName evidence="9">Kdo transferase</shortName>
        <ecNumber evidence="3 9">2.4.99.12</ecNumber>
    </recommendedName>
    <alternativeName>
        <fullName evidence="6 9">Lipid IV(A) 3-deoxy-D-manno-octulosonic acid transferase</fullName>
    </alternativeName>
</protein>
<dbReference type="Proteomes" id="UP000004688">
    <property type="component" value="Chromosome"/>
</dbReference>
<organism evidence="11 12">
    <name type="scientific">Octadecabacter arcticus 238</name>
    <dbReference type="NCBI Taxonomy" id="391616"/>
    <lineage>
        <taxon>Bacteria</taxon>
        <taxon>Pseudomonadati</taxon>
        <taxon>Pseudomonadota</taxon>
        <taxon>Alphaproteobacteria</taxon>
        <taxon>Rhodobacterales</taxon>
        <taxon>Roseobacteraceae</taxon>
        <taxon>Octadecabacter</taxon>
    </lineage>
</organism>
<dbReference type="HOGENOM" id="CLU_036146_1_2_5"/>
<dbReference type="EMBL" id="CP003742">
    <property type="protein sequence ID" value="AGI74064.1"/>
    <property type="molecule type" value="Genomic_DNA"/>
</dbReference>
<evidence type="ECO:0000256" key="6">
    <source>
        <dbReference type="ARBA" id="ARBA00031445"/>
    </source>
</evidence>
<sequence length="370" mass="39698">MIWIHCGDKSEVITTLSLATRLHEHSEAMDVLVTAGADILPLLTPVPDGIHVVPIPHDSLVKARAFLADWVPQYLIWNGGPVRPILLRCVEKSGLGATMINARNSTLFAGRSRWMLGASRNAVLPFNRVLTADGATATRLIRGGVPREKVLATGPVLEEPMTLSYDANELTVLNEALSARPLWFAASVTTPEIVHIVAAHLTAGRKNHRLLLLITPRDIDSGPDVAQVLREAGFKVGVRSQGDDPEPEHQAYVADLDDELGLWYRIAPLTFIGGTLSAGGAVSPFEPIALGSAVIHGPRKSPHAAQFARLAQAQASREIRSAAELGIAVGVLISPEQTARMALAGWSEITQNAETINQLVLDARQSAEVT</sequence>
<dbReference type="KEGG" id="oar:OA238_c41440"/>
<feature type="active site" description="Proton acceptor" evidence="8">
    <location>
        <position position="11"/>
    </location>
</feature>
<dbReference type="EC" id="2.4.99.12" evidence="3 9"/>
<keyword evidence="5 9" id="KW-0808">Transferase</keyword>
<dbReference type="InterPro" id="IPR007507">
    <property type="entry name" value="Glycos_transf_N"/>
</dbReference>
<comment type="function">
    <text evidence="1 9">Involved in lipopolysaccharide (LPS) biosynthesis. Catalyzes the transfer of 3-deoxy-D-manno-octulosonate (Kdo) residue(s) from CMP-Kdo to lipid IV(A), the tetraacyldisaccharide-1,4'-bisphosphate precursor of lipid A.</text>
</comment>
<dbReference type="AlphaFoldDB" id="M9RN90"/>
<comment type="subcellular location">
    <subcellularLocation>
        <location evidence="9">Cell membrane</location>
    </subcellularLocation>
</comment>
<dbReference type="Gene3D" id="3.40.50.11720">
    <property type="entry name" value="3-Deoxy-D-manno-octulosonic-acid transferase, N-terminal domain"/>
    <property type="match status" value="1"/>
</dbReference>
<dbReference type="GO" id="GO:0009245">
    <property type="term" value="P:lipid A biosynthetic process"/>
    <property type="evidence" value="ECO:0007669"/>
    <property type="project" value="TreeGrafter"/>
</dbReference>
<name>M9RN90_9RHOB</name>
<keyword evidence="12" id="KW-1185">Reference proteome</keyword>
<evidence type="ECO:0000256" key="3">
    <source>
        <dbReference type="ARBA" id="ARBA00012621"/>
    </source>
</evidence>
<dbReference type="Pfam" id="PF04413">
    <property type="entry name" value="Glycos_transf_N"/>
    <property type="match status" value="1"/>
</dbReference>
<comment type="catalytic activity">
    <reaction evidence="7 9">
        <text>lipid IVA (E. coli) + CMP-3-deoxy-beta-D-manno-octulosonate = alpha-Kdo-(2-&gt;6)-lipid IVA (E. coli) + CMP + H(+)</text>
        <dbReference type="Rhea" id="RHEA:28066"/>
        <dbReference type="ChEBI" id="CHEBI:15378"/>
        <dbReference type="ChEBI" id="CHEBI:58603"/>
        <dbReference type="ChEBI" id="CHEBI:60364"/>
        <dbReference type="ChEBI" id="CHEBI:60377"/>
        <dbReference type="ChEBI" id="CHEBI:85987"/>
        <dbReference type="EC" id="2.4.99.12"/>
    </reaction>
</comment>
<evidence type="ECO:0000313" key="12">
    <source>
        <dbReference type="Proteomes" id="UP000004688"/>
    </source>
</evidence>
<dbReference type="GO" id="GO:0043842">
    <property type="term" value="F:Kdo transferase activity"/>
    <property type="evidence" value="ECO:0007669"/>
    <property type="project" value="UniProtKB-EC"/>
</dbReference>
<dbReference type="STRING" id="391616.OA238_c41440"/>
<dbReference type="InterPro" id="IPR039901">
    <property type="entry name" value="Kdotransferase"/>
</dbReference>
<keyword evidence="9" id="KW-0448">Lipopolysaccharide biosynthesis</keyword>
<keyword evidence="9" id="KW-0472">Membrane</keyword>
<dbReference type="InterPro" id="IPR038107">
    <property type="entry name" value="Glycos_transf_N_sf"/>
</dbReference>
<dbReference type="Gene3D" id="3.40.50.2000">
    <property type="entry name" value="Glycogen Phosphorylase B"/>
    <property type="match status" value="1"/>
</dbReference>
<evidence type="ECO:0000256" key="9">
    <source>
        <dbReference type="RuleBase" id="RU365103"/>
    </source>
</evidence>
<dbReference type="UniPathway" id="UPA00958"/>
<comment type="similarity">
    <text evidence="9">Belongs to the glycosyltransferase group 1 family.</text>
</comment>
<dbReference type="GO" id="GO:0005886">
    <property type="term" value="C:plasma membrane"/>
    <property type="evidence" value="ECO:0007669"/>
    <property type="project" value="UniProtKB-SubCell"/>
</dbReference>
<proteinExistence type="inferred from homology"/>
<evidence type="ECO:0000256" key="1">
    <source>
        <dbReference type="ARBA" id="ARBA00003394"/>
    </source>
</evidence>
<accession>M9RN90</accession>
<feature type="domain" description="3-deoxy-D-manno-octulosonic-acid transferase N-terminal" evidence="10">
    <location>
        <begin position="2"/>
        <end position="154"/>
    </location>
</feature>
<dbReference type="RefSeq" id="WP_015497035.1">
    <property type="nucleotide sequence ID" value="NC_020908.1"/>
</dbReference>
<evidence type="ECO:0000256" key="8">
    <source>
        <dbReference type="PIRSR" id="PIRSR639901-1"/>
    </source>
</evidence>
<evidence type="ECO:0000256" key="2">
    <source>
        <dbReference type="ARBA" id="ARBA00004713"/>
    </source>
</evidence>
<dbReference type="GO" id="GO:0009244">
    <property type="term" value="P:lipopolysaccharide core region biosynthetic process"/>
    <property type="evidence" value="ECO:0007669"/>
    <property type="project" value="UniProtKB-UniRule"/>
</dbReference>
<evidence type="ECO:0000256" key="5">
    <source>
        <dbReference type="ARBA" id="ARBA00022679"/>
    </source>
</evidence>
<dbReference type="PANTHER" id="PTHR42755:SF1">
    <property type="entry name" value="3-DEOXY-D-MANNO-OCTULOSONIC ACID TRANSFERASE, MITOCHONDRIAL-RELATED"/>
    <property type="match status" value="1"/>
</dbReference>